<dbReference type="RefSeq" id="WP_147079676.1">
    <property type="nucleotide sequence ID" value="NZ_VOQR01000001.1"/>
</dbReference>
<feature type="transmembrane region" description="Helical" evidence="1">
    <location>
        <begin position="214"/>
        <end position="242"/>
    </location>
</feature>
<dbReference type="AlphaFoldDB" id="A0A5C6UAN2"/>
<accession>A0A5C6UAN2</accession>
<keyword evidence="3" id="KW-1185">Reference proteome</keyword>
<proteinExistence type="predicted"/>
<gene>
    <name evidence="2" type="ORF">FSB78_02535</name>
</gene>
<keyword evidence="1" id="KW-0812">Transmembrane</keyword>
<comment type="caution">
    <text evidence="2">The sequence shown here is derived from an EMBL/GenBank/DDBJ whole genome shotgun (WGS) entry which is preliminary data.</text>
</comment>
<sequence>MGYSGTHWPEGLNDEEALQRLQTLCLGACDGIQDLADDTRYKALRRALLGRTDLRPLAPAFVAAQPSLEAFVRHARETKDRTLRREMVREQFKALWDEVRGPDAVSSATWTGRPSLREHAAVIHALAPVALEAVQRLIDDEELARDNGGPVDADRAVALEQLRALHRALGDLIAAVDQGRSLEPVLERLRVVRQEAKVAIGKATAALPVTTSALIAFGSVVGIVEFFVGNVVVAVAAGGIAGNTLKDAMLKKEVAPS</sequence>
<keyword evidence="1" id="KW-0472">Membrane</keyword>
<evidence type="ECO:0000313" key="3">
    <source>
        <dbReference type="Proteomes" id="UP000321250"/>
    </source>
</evidence>
<protein>
    <submittedName>
        <fullName evidence="2">Uncharacterized protein</fullName>
    </submittedName>
</protein>
<dbReference type="EMBL" id="VOQR01000001">
    <property type="protein sequence ID" value="TXC69953.1"/>
    <property type="molecule type" value="Genomic_DNA"/>
</dbReference>
<evidence type="ECO:0000256" key="1">
    <source>
        <dbReference type="SAM" id="Phobius"/>
    </source>
</evidence>
<name>A0A5C6UAN2_9SPHN</name>
<evidence type="ECO:0000313" key="2">
    <source>
        <dbReference type="EMBL" id="TXC69953.1"/>
    </source>
</evidence>
<organism evidence="2 3">
    <name type="scientific">Sphingomonas ginsenosidivorax</name>
    <dbReference type="NCBI Taxonomy" id="862135"/>
    <lineage>
        <taxon>Bacteria</taxon>
        <taxon>Pseudomonadati</taxon>
        <taxon>Pseudomonadota</taxon>
        <taxon>Alphaproteobacteria</taxon>
        <taxon>Sphingomonadales</taxon>
        <taxon>Sphingomonadaceae</taxon>
        <taxon>Sphingomonas</taxon>
    </lineage>
</organism>
<dbReference type="OrthoDB" id="7546482at2"/>
<reference evidence="2 3" key="1">
    <citation type="journal article" date="2013" name="Antonie Van Leeuwenhoek">
        <title>Sphingomonas ginsenosidivorax sp. nov., with the ability to transform ginsenosides.</title>
        <authorList>
            <person name="Jin X.F."/>
            <person name="Kim J.K."/>
            <person name="Liu Q.M."/>
            <person name="Kang M.S."/>
            <person name="He D."/>
            <person name="Jin F.X."/>
            <person name="Kim S.C."/>
            <person name="Im W.T."/>
        </authorList>
    </citation>
    <scope>NUCLEOTIDE SEQUENCE [LARGE SCALE GENOMIC DNA]</scope>
    <source>
        <strain evidence="2 3">KHI67</strain>
    </source>
</reference>
<dbReference type="Proteomes" id="UP000321250">
    <property type="component" value="Unassembled WGS sequence"/>
</dbReference>
<keyword evidence="1" id="KW-1133">Transmembrane helix</keyword>